<keyword evidence="5 6" id="KW-0732">Signal</keyword>
<reference evidence="7" key="1">
    <citation type="submission" date="2024-03" db="EMBL/GenBank/DDBJ databases">
        <title>WGS assembly of Saponaria officinalis var. Norfolk2.</title>
        <authorList>
            <person name="Jenkins J."/>
            <person name="Shu S."/>
            <person name="Grimwood J."/>
            <person name="Barry K."/>
            <person name="Goodstein D."/>
            <person name="Schmutz J."/>
            <person name="Leebens-Mack J."/>
            <person name="Osbourn A."/>
        </authorList>
    </citation>
    <scope>NUCLEOTIDE SEQUENCE [LARGE SCALE GENOMIC DNA]</scope>
    <source>
        <strain evidence="7">JIC</strain>
    </source>
</reference>
<dbReference type="Pfam" id="PF05938">
    <property type="entry name" value="Self-incomp_S1"/>
    <property type="match status" value="1"/>
</dbReference>
<evidence type="ECO:0000256" key="1">
    <source>
        <dbReference type="ARBA" id="ARBA00004613"/>
    </source>
</evidence>
<dbReference type="Proteomes" id="UP001443914">
    <property type="component" value="Unassembled WGS sequence"/>
</dbReference>
<organism evidence="7 8">
    <name type="scientific">Saponaria officinalis</name>
    <name type="common">Common soapwort</name>
    <name type="synonym">Lychnis saponaria</name>
    <dbReference type="NCBI Taxonomy" id="3572"/>
    <lineage>
        <taxon>Eukaryota</taxon>
        <taxon>Viridiplantae</taxon>
        <taxon>Streptophyta</taxon>
        <taxon>Embryophyta</taxon>
        <taxon>Tracheophyta</taxon>
        <taxon>Spermatophyta</taxon>
        <taxon>Magnoliopsida</taxon>
        <taxon>eudicotyledons</taxon>
        <taxon>Gunneridae</taxon>
        <taxon>Pentapetalae</taxon>
        <taxon>Caryophyllales</taxon>
        <taxon>Caryophyllaceae</taxon>
        <taxon>Caryophylleae</taxon>
        <taxon>Saponaria</taxon>
    </lineage>
</organism>
<dbReference type="PANTHER" id="PTHR31232:SF155">
    <property type="entry name" value="PLANT SELF-INCOMPATIBILITY PROTEIN S1 FAMILY"/>
    <property type="match status" value="1"/>
</dbReference>
<protein>
    <recommendedName>
        <fullName evidence="6">S-protein homolog</fullName>
    </recommendedName>
</protein>
<dbReference type="PANTHER" id="PTHR31232">
    <property type="match status" value="1"/>
</dbReference>
<evidence type="ECO:0000256" key="4">
    <source>
        <dbReference type="ARBA" id="ARBA00022525"/>
    </source>
</evidence>
<feature type="chain" id="PRO_5043092990" description="S-protein homolog" evidence="6">
    <location>
        <begin position="31"/>
        <end position="150"/>
    </location>
</feature>
<dbReference type="InterPro" id="IPR010264">
    <property type="entry name" value="Self-incomp_S1"/>
</dbReference>
<proteinExistence type="inferred from homology"/>
<gene>
    <name evidence="7" type="ORF">RND81_01G028800</name>
</gene>
<keyword evidence="8" id="KW-1185">Reference proteome</keyword>
<evidence type="ECO:0000256" key="2">
    <source>
        <dbReference type="ARBA" id="ARBA00005581"/>
    </source>
</evidence>
<evidence type="ECO:0000256" key="6">
    <source>
        <dbReference type="RuleBase" id="RU367044"/>
    </source>
</evidence>
<comment type="subcellular location">
    <subcellularLocation>
        <location evidence="1 6">Secreted</location>
    </subcellularLocation>
</comment>
<accession>A0AAW1NB48</accession>
<keyword evidence="3 6" id="KW-0713">Self-incompatibility</keyword>
<comment type="caution">
    <text evidence="7">The sequence shown here is derived from an EMBL/GenBank/DDBJ whole genome shotgun (WGS) entry which is preliminary data.</text>
</comment>
<dbReference type="GO" id="GO:0060320">
    <property type="term" value="P:rejection of self pollen"/>
    <property type="evidence" value="ECO:0007669"/>
    <property type="project" value="UniProtKB-KW"/>
</dbReference>
<evidence type="ECO:0000256" key="5">
    <source>
        <dbReference type="ARBA" id="ARBA00022729"/>
    </source>
</evidence>
<evidence type="ECO:0000256" key="3">
    <source>
        <dbReference type="ARBA" id="ARBA00022471"/>
    </source>
</evidence>
<dbReference type="EMBL" id="JBDFQZ010000001">
    <property type="protein sequence ID" value="KAK9755483.1"/>
    <property type="molecule type" value="Genomic_DNA"/>
</dbReference>
<evidence type="ECO:0000313" key="7">
    <source>
        <dbReference type="EMBL" id="KAK9755483.1"/>
    </source>
</evidence>
<dbReference type="AlphaFoldDB" id="A0AAW1NB48"/>
<evidence type="ECO:0000313" key="8">
    <source>
        <dbReference type="Proteomes" id="UP001443914"/>
    </source>
</evidence>
<sequence>MAISFCKNNAYLSLHSLILILVLALVLVVAQSNNVTNCEFMKYIVHVVNDLPNNEALKVHCKSKDTDLGEHILGTSQEVNWSFRVNVFCTTLYYCDMQWSKAHGRFNVFEGIDADLTKACNYKDCSWRVRVDGVFLYNVLTKYFEHRYKW</sequence>
<feature type="signal peptide" evidence="6">
    <location>
        <begin position="1"/>
        <end position="30"/>
    </location>
</feature>
<comment type="similarity">
    <text evidence="2 6">Belongs to the plant self-incompatibility (S1) protein family.</text>
</comment>
<dbReference type="GO" id="GO:0005576">
    <property type="term" value="C:extracellular region"/>
    <property type="evidence" value="ECO:0007669"/>
    <property type="project" value="UniProtKB-SubCell"/>
</dbReference>
<name>A0AAW1NB48_SAPOF</name>
<keyword evidence="4 6" id="KW-0964">Secreted</keyword>